<sequence length="361" mass="40205">MCEFFEGGQMQRMANPEGVPRTRPVLAEIPARMGLPPLQRVGTPLGMTRRNALNPGLIDSPATNIPDSYLSPRMSPDEAMIQQRGRRRVPIIWSPEKAFYASPHKTPTKAISAMTLRSSPRKRSLMSELSAVPAAEQQQASPSAKRSTPAKGSPSHAKRMRFEEGSINRKNRDVPLETLLSGLSQDQLISVITGMVRGNARLEETVRSELPVPDLAPLEEQLSYQKKNIFKSLPATRLVSKTDSPAYARAATHLSSFKKTLVEQAQTLHNAKHWDALLDYVPMAWGYVRATPVWDNHAHNAVRRHCFKILAYHATSALKHGLVALGADRLHRFQQKLKAMAADCEDINDCATYLAYLAERM</sequence>
<dbReference type="PANTHER" id="PTHR28032">
    <property type="entry name" value="FI02826P"/>
    <property type="match status" value="1"/>
</dbReference>
<feature type="compositionally biased region" description="Low complexity" evidence="4">
    <location>
        <begin position="130"/>
        <end position="144"/>
    </location>
</feature>
<organism evidence="5 6">
    <name type="scientific">Culex pipiens pipiens</name>
    <name type="common">Northern house mosquito</name>
    <dbReference type="NCBI Taxonomy" id="38569"/>
    <lineage>
        <taxon>Eukaryota</taxon>
        <taxon>Metazoa</taxon>
        <taxon>Ecdysozoa</taxon>
        <taxon>Arthropoda</taxon>
        <taxon>Hexapoda</taxon>
        <taxon>Insecta</taxon>
        <taxon>Pterygota</taxon>
        <taxon>Neoptera</taxon>
        <taxon>Endopterygota</taxon>
        <taxon>Diptera</taxon>
        <taxon>Nematocera</taxon>
        <taxon>Culicoidea</taxon>
        <taxon>Culicidae</taxon>
        <taxon>Culicinae</taxon>
        <taxon>Culicini</taxon>
        <taxon>Culex</taxon>
        <taxon>Culex</taxon>
    </lineage>
</organism>
<evidence type="ECO:0000256" key="4">
    <source>
        <dbReference type="SAM" id="MobiDB-lite"/>
    </source>
</evidence>
<evidence type="ECO:0000313" key="6">
    <source>
        <dbReference type="Proteomes" id="UP001562425"/>
    </source>
</evidence>
<dbReference type="FunFam" id="1.20.58.1590:FF:000002">
    <property type="entry name" value="Uncharacterized protein, isoform A"/>
    <property type="match status" value="1"/>
</dbReference>
<dbReference type="Proteomes" id="UP001562425">
    <property type="component" value="Unassembled WGS sequence"/>
</dbReference>
<comment type="subcellular location">
    <subcellularLocation>
        <location evidence="1">Nucleus</location>
    </subcellularLocation>
</comment>
<dbReference type="InterPro" id="IPR013868">
    <property type="entry name" value="Cut8/Sts1_fam"/>
</dbReference>
<feature type="region of interest" description="Disordered" evidence="4">
    <location>
        <begin position="104"/>
        <end position="169"/>
    </location>
</feature>
<proteinExistence type="inferred from homology"/>
<comment type="similarity">
    <text evidence="2">Belongs to the cut8/STS1 family.</text>
</comment>
<dbReference type="Gene3D" id="1.20.58.1590">
    <property type="entry name" value="Tethering factor for nuclear proteasome Cut8/Sts1"/>
    <property type="match status" value="1"/>
</dbReference>
<dbReference type="InterPro" id="IPR038422">
    <property type="entry name" value="Cut8/Sts1_sf"/>
</dbReference>
<dbReference type="EMBL" id="JBEHCU010011905">
    <property type="protein sequence ID" value="KAL1376127.1"/>
    <property type="molecule type" value="Genomic_DNA"/>
</dbReference>
<accession>A0ABD1CJ45</accession>
<dbReference type="AlphaFoldDB" id="A0ABD1CJ45"/>
<keyword evidence="3" id="KW-0539">Nucleus</keyword>
<comment type="caution">
    <text evidence="5">The sequence shown here is derived from an EMBL/GenBank/DDBJ whole genome shotgun (WGS) entry which is preliminary data.</text>
</comment>
<reference evidence="5 6" key="1">
    <citation type="submission" date="2024-05" db="EMBL/GenBank/DDBJ databases">
        <title>Culex pipiens pipiens assembly and annotation.</title>
        <authorList>
            <person name="Alout H."/>
            <person name="Durand T."/>
        </authorList>
    </citation>
    <scope>NUCLEOTIDE SEQUENCE [LARGE SCALE GENOMIC DNA]</scope>
    <source>
        <strain evidence="5">HA-2024</strain>
        <tissue evidence="5">Whole body</tissue>
    </source>
</reference>
<evidence type="ECO:0000256" key="3">
    <source>
        <dbReference type="ARBA" id="ARBA00023242"/>
    </source>
</evidence>
<name>A0ABD1CJ45_CULPP</name>
<dbReference type="PANTHER" id="PTHR28032:SF1">
    <property type="entry name" value="FI02826P"/>
    <property type="match status" value="1"/>
</dbReference>
<gene>
    <name evidence="5" type="ORF">pipiens_017072</name>
</gene>
<feature type="compositionally biased region" description="Basic and acidic residues" evidence="4">
    <location>
        <begin position="160"/>
        <end position="169"/>
    </location>
</feature>
<protein>
    <submittedName>
        <fullName evidence="5">Uncharacterized protein</fullName>
    </submittedName>
</protein>
<keyword evidence="6" id="KW-1185">Reference proteome</keyword>
<dbReference type="GO" id="GO:0005634">
    <property type="term" value="C:nucleus"/>
    <property type="evidence" value="ECO:0007669"/>
    <property type="project" value="UniProtKB-SubCell"/>
</dbReference>
<dbReference type="Pfam" id="PF08559">
    <property type="entry name" value="Cut8"/>
    <property type="match status" value="1"/>
</dbReference>
<evidence type="ECO:0000256" key="2">
    <source>
        <dbReference type="ARBA" id="ARBA00006199"/>
    </source>
</evidence>
<evidence type="ECO:0000256" key="1">
    <source>
        <dbReference type="ARBA" id="ARBA00004123"/>
    </source>
</evidence>
<evidence type="ECO:0000313" key="5">
    <source>
        <dbReference type="EMBL" id="KAL1376127.1"/>
    </source>
</evidence>